<name>A0A1S4FEB5_AEDAE</name>
<dbReference type="SMART" id="SM00020">
    <property type="entry name" value="Tryp_SPc"/>
    <property type="match status" value="1"/>
</dbReference>
<dbReference type="InterPro" id="IPR018114">
    <property type="entry name" value="TRYPSIN_HIS"/>
</dbReference>
<dbReference type="Gene3D" id="2.60.120.290">
    <property type="entry name" value="Spermadhesin, CUB domain"/>
    <property type="match status" value="1"/>
</dbReference>
<comment type="caution">
    <text evidence="8">Lacks conserved residue(s) required for the propagation of feature annotation.</text>
</comment>
<dbReference type="Proteomes" id="UP000008820">
    <property type="component" value="Chromosome 3"/>
</dbReference>
<dbReference type="Pfam" id="PF00431">
    <property type="entry name" value="CUB"/>
    <property type="match status" value="1"/>
</dbReference>
<dbReference type="InterPro" id="IPR035914">
    <property type="entry name" value="Sperma_CUB_dom_sf"/>
</dbReference>
<evidence type="ECO:0000256" key="7">
    <source>
        <dbReference type="ARBA" id="ARBA00024195"/>
    </source>
</evidence>
<dbReference type="InterPro" id="IPR001314">
    <property type="entry name" value="Peptidase_S1A"/>
</dbReference>
<dbReference type="Gene3D" id="2.40.10.10">
    <property type="entry name" value="Trypsin-like serine proteases"/>
    <property type="match status" value="1"/>
</dbReference>
<dbReference type="SUPFAM" id="SSF49854">
    <property type="entry name" value="Spermadhesin, CUB domain"/>
    <property type="match status" value="1"/>
</dbReference>
<dbReference type="GO" id="GO:0035008">
    <property type="term" value="P:positive regulation of melanization defense response"/>
    <property type="evidence" value="ECO:0007669"/>
    <property type="project" value="UniProtKB-ARBA"/>
</dbReference>
<dbReference type="VEuPathDB" id="VectorBase:AAEL006700"/>
<dbReference type="PROSITE" id="PS00134">
    <property type="entry name" value="TRYPSIN_HIS"/>
    <property type="match status" value="1"/>
</dbReference>
<dbReference type="GO" id="GO:0005576">
    <property type="term" value="C:extracellular region"/>
    <property type="evidence" value="ECO:0007669"/>
    <property type="project" value="UniProtKB-SubCell"/>
</dbReference>
<organism evidence="9 10">
    <name type="scientific">Aedes aegypti</name>
    <name type="common">Yellowfever mosquito</name>
    <name type="synonym">Culex aegypti</name>
    <dbReference type="NCBI Taxonomy" id="7159"/>
    <lineage>
        <taxon>Eukaryota</taxon>
        <taxon>Metazoa</taxon>
        <taxon>Ecdysozoa</taxon>
        <taxon>Arthropoda</taxon>
        <taxon>Hexapoda</taxon>
        <taxon>Insecta</taxon>
        <taxon>Pterygota</taxon>
        <taxon>Neoptera</taxon>
        <taxon>Endopterygota</taxon>
        <taxon>Diptera</taxon>
        <taxon>Nematocera</taxon>
        <taxon>Culicoidea</taxon>
        <taxon>Culicidae</taxon>
        <taxon>Culicinae</taxon>
        <taxon>Aedini</taxon>
        <taxon>Aedes</taxon>
        <taxon>Stegomyia</taxon>
    </lineage>
</organism>
<dbReference type="GO" id="GO:0004252">
    <property type="term" value="F:serine-type endopeptidase activity"/>
    <property type="evidence" value="ECO:0007669"/>
    <property type="project" value="InterPro"/>
</dbReference>
<dbReference type="AlphaFoldDB" id="A0A1S4FEB5"/>
<comment type="similarity">
    <text evidence="7">Belongs to the peptidase S1 family. CLIP subfamily.</text>
</comment>
<dbReference type="FunFam" id="2.40.10.10:FF:000015">
    <property type="entry name" value="Atrial natriuretic peptide-converting enzyme"/>
    <property type="match status" value="1"/>
</dbReference>
<evidence type="ECO:0000256" key="6">
    <source>
        <dbReference type="ARBA" id="ARBA00023157"/>
    </source>
</evidence>
<evidence type="ECO:0000256" key="8">
    <source>
        <dbReference type="PROSITE-ProRule" id="PRU00059"/>
    </source>
</evidence>
<proteinExistence type="inferred from homology"/>
<dbReference type="InterPro" id="IPR000859">
    <property type="entry name" value="CUB_dom"/>
</dbReference>
<keyword evidence="10" id="KW-1185">Reference proteome</keyword>
<accession>A0A1S4FEB5</accession>
<dbReference type="OrthoDB" id="6380398at2759"/>
<keyword evidence="6" id="KW-1015">Disulfide bond</keyword>
<protein>
    <submittedName>
        <fullName evidence="9">Uncharacterized protein</fullName>
    </submittedName>
</protein>
<dbReference type="SUPFAM" id="SSF50494">
    <property type="entry name" value="Trypsin-like serine proteases"/>
    <property type="match status" value="1"/>
</dbReference>
<dbReference type="InterPro" id="IPR009003">
    <property type="entry name" value="Peptidase_S1_PA"/>
</dbReference>
<keyword evidence="3" id="KW-0645">Protease</keyword>
<evidence type="ECO:0000256" key="2">
    <source>
        <dbReference type="ARBA" id="ARBA00022525"/>
    </source>
</evidence>
<evidence type="ECO:0000256" key="3">
    <source>
        <dbReference type="ARBA" id="ARBA00022670"/>
    </source>
</evidence>
<dbReference type="GO" id="GO:0160032">
    <property type="term" value="P:Toll receptor ligand protein activation cascade"/>
    <property type="evidence" value="ECO:0007669"/>
    <property type="project" value="UniProtKB-ARBA"/>
</dbReference>
<dbReference type="EnsemblMetazoa" id="AAEL006700-RA">
    <property type="protein sequence ID" value="AAEL006700-PA"/>
    <property type="gene ID" value="AAEL006700"/>
</dbReference>
<dbReference type="Pfam" id="PF00089">
    <property type="entry name" value="Trypsin"/>
    <property type="match status" value="1"/>
</dbReference>
<dbReference type="PANTHER" id="PTHR24252:SF7">
    <property type="entry name" value="HYALIN"/>
    <property type="match status" value="1"/>
</dbReference>
<dbReference type="PROSITE" id="PS50240">
    <property type="entry name" value="TRYPSIN_DOM"/>
    <property type="match status" value="1"/>
</dbReference>
<dbReference type="CDD" id="cd00041">
    <property type="entry name" value="CUB"/>
    <property type="match status" value="1"/>
</dbReference>
<dbReference type="GO" id="GO:0050832">
    <property type="term" value="P:defense response to fungus"/>
    <property type="evidence" value="ECO:0007669"/>
    <property type="project" value="UniProtKB-ARBA"/>
</dbReference>
<sequence length="393" mass="42056">MKLGFCFGITFLAALGHSALAQSAGCDYYRQIDSGQTYTIYSPNYSGLYPANTDCRWVLTTTPGSRIALTCSDVYIPQSTSCYYDKLVISTGGKMDLSDAKAYCGTGTIAAESTGSSMVVALQVPSTTYGGRVYCTATKINCQCGLRRKKKIVGGTETLVNEFPMMAGVVDVASGAGIFCGATIITNYHALTAAHCPTGHSISNLALLVGDHNISTGAESTYAALYRVALIKIHESYSKLTNLNDIALMRTTTEMVFSNGVSPVCLPFKYYGASFVGIELEAAGWGSTDFGDPKSNVLLKVGLPVIDPSQCAKTYANFAATQICTFASGKDTCQSDSGGPLFYTDYYNGLVYLVGIVSYGMACATNDPSVSTRVTEYISWIMQNTAEWNYCYQ</sequence>
<dbReference type="CDD" id="cd00190">
    <property type="entry name" value="Tryp_SPc"/>
    <property type="match status" value="1"/>
</dbReference>
<dbReference type="InterPro" id="IPR043504">
    <property type="entry name" value="Peptidase_S1_PA_chymotrypsin"/>
</dbReference>
<reference evidence="9" key="2">
    <citation type="submission" date="2020-05" db="UniProtKB">
        <authorList>
            <consortium name="EnsemblMetazoa"/>
        </authorList>
    </citation>
    <scope>IDENTIFICATION</scope>
    <source>
        <strain evidence="9">LVP_AGWG</strain>
    </source>
</reference>
<evidence type="ECO:0000256" key="5">
    <source>
        <dbReference type="ARBA" id="ARBA00022825"/>
    </source>
</evidence>
<reference evidence="9 10" key="1">
    <citation type="submission" date="2017-06" db="EMBL/GenBank/DDBJ databases">
        <title>Aedes aegypti genome working group (AGWG) sequencing and assembly.</title>
        <authorList>
            <consortium name="Aedes aegypti Genome Working Group (AGWG)"/>
            <person name="Matthews B.J."/>
        </authorList>
    </citation>
    <scope>NUCLEOTIDE SEQUENCE [LARGE SCALE GENOMIC DNA]</scope>
    <source>
        <strain evidence="9 10">LVP_AGWG</strain>
    </source>
</reference>
<dbReference type="PROSITE" id="PS01180">
    <property type="entry name" value="CUB"/>
    <property type="match status" value="1"/>
</dbReference>
<keyword evidence="4" id="KW-0378">Hydrolase</keyword>
<comment type="subcellular location">
    <subcellularLocation>
        <location evidence="1">Secreted</location>
    </subcellularLocation>
</comment>
<evidence type="ECO:0000313" key="9">
    <source>
        <dbReference type="EnsemblMetazoa" id="AAEL006700-PA"/>
    </source>
</evidence>
<keyword evidence="2" id="KW-0964">Secreted</keyword>
<dbReference type="InterPro" id="IPR001254">
    <property type="entry name" value="Trypsin_dom"/>
</dbReference>
<dbReference type="SMART" id="SM00042">
    <property type="entry name" value="CUB"/>
    <property type="match status" value="1"/>
</dbReference>
<evidence type="ECO:0000256" key="4">
    <source>
        <dbReference type="ARBA" id="ARBA00022801"/>
    </source>
</evidence>
<keyword evidence="5" id="KW-0720">Serine protease</keyword>
<evidence type="ECO:0000256" key="1">
    <source>
        <dbReference type="ARBA" id="ARBA00004613"/>
    </source>
</evidence>
<dbReference type="GO" id="GO:0006508">
    <property type="term" value="P:proteolysis"/>
    <property type="evidence" value="ECO:0007669"/>
    <property type="project" value="UniProtKB-KW"/>
</dbReference>
<evidence type="ECO:0000313" key="10">
    <source>
        <dbReference type="Proteomes" id="UP000008820"/>
    </source>
</evidence>
<dbReference type="PRINTS" id="PR00722">
    <property type="entry name" value="CHYMOTRYPSIN"/>
</dbReference>
<gene>
    <name evidence="9" type="primary">5568268</name>
</gene>
<dbReference type="InParanoid" id="A0A1S4FEB5"/>
<dbReference type="PANTHER" id="PTHR24252">
    <property type="entry name" value="ACROSIN-RELATED"/>
    <property type="match status" value="1"/>
</dbReference>